<dbReference type="SMART" id="SM00877">
    <property type="entry name" value="BMC"/>
    <property type="match status" value="1"/>
</dbReference>
<dbReference type="InterPro" id="IPR037233">
    <property type="entry name" value="CcmK-like_sf"/>
</dbReference>
<protein>
    <recommendedName>
        <fullName evidence="1">BMC domain-containing protein</fullName>
    </recommendedName>
</protein>
<dbReference type="CDD" id="cd07054">
    <property type="entry name" value="BMC_PduT_repeat2"/>
    <property type="match status" value="1"/>
</dbReference>
<proteinExistence type="predicted"/>
<dbReference type="Gene3D" id="3.30.70.1710">
    <property type="match status" value="1"/>
</dbReference>
<dbReference type="PROSITE" id="PS51257">
    <property type="entry name" value="PROKAR_LIPOPROTEIN"/>
    <property type="match status" value="1"/>
</dbReference>
<accession>A0A645FM10</accession>
<name>A0A645FM10_9ZZZZ</name>
<dbReference type="EMBL" id="VSSQ01061340">
    <property type="protein sequence ID" value="MPN14696.1"/>
    <property type="molecule type" value="Genomic_DNA"/>
</dbReference>
<dbReference type="GO" id="GO:0031469">
    <property type="term" value="C:bacterial microcompartment"/>
    <property type="evidence" value="ECO:0007669"/>
    <property type="project" value="InterPro"/>
</dbReference>
<dbReference type="InterPro" id="IPR000249">
    <property type="entry name" value="BMC_dom"/>
</dbReference>
<dbReference type="PANTHER" id="PTHR33941">
    <property type="entry name" value="PROPANEDIOL UTILIZATION PROTEIN PDUA"/>
    <property type="match status" value="1"/>
</dbReference>
<reference evidence="2" key="1">
    <citation type="submission" date="2019-08" db="EMBL/GenBank/DDBJ databases">
        <authorList>
            <person name="Kucharzyk K."/>
            <person name="Murdoch R.W."/>
            <person name="Higgins S."/>
            <person name="Loffler F."/>
        </authorList>
    </citation>
    <scope>NUCLEOTIDE SEQUENCE</scope>
</reference>
<feature type="domain" description="BMC" evidence="1">
    <location>
        <begin position="40"/>
        <end position="126"/>
    </location>
</feature>
<evidence type="ECO:0000313" key="2">
    <source>
        <dbReference type="EMBL" id="MPN14696.1"/>
    </source>
</evidence>
<dbReference type="PROSITE" id="PS51930">
    <property type="entry name" value="BMC_2"/>
    <property type="match status" value="2"/>
</dbReference>
<gene>
    <name evidence="2" type="ORF">SDC9_162023</name>
</gene>
<feature type="domain" description="BMC" evidence="1">
    <location>
        <begin position="1"/>
        <end position="30"/>
    </location>
</feature>
<evidence type="ECO:0000259" key="1">
    <source>
        <dbReference type="PROSITE" id="PS51930"/>
    </source>
</evidence>
<dbReference type="AlphaFoldDB" id="A0A645FM10"/>
<dbReference type="InterPro" id="IPR050575">
    <property type="entry name" value="BMC_shell"/>
</dbReference>
<sequence length="127" mass="12925">MDAGKALCGASLIDSLVIPSVHPQVLAATVACSDVPKPSALGILESFSLCVSIKVADAAVKAADISLIEIRLGRGLGGKAFVVFTGDVSACEAAVRAAEQVEGAQGMLSQSVVIPSPNMDLVRQSIY</sequence>
<organism evidence="2">
    <name type="scientific">bioreactor metagenome</name>
    <dbReference type="NCBI Taxonomy" id="1076179"/>
    <lineage>
        <taxon>unclassified sequences</taxon>
        <taxon>metagenomes</taxon>
        <taxon>ecological metagenomes</taxon>
    </lineage>
</organism>
<dbReference type="SUPFAM" id="SSF143414">
    <property type="entry name" value="CcmK-like"/>
    <property type="match status" value="1"/>
</dbReference>
<dbReference type="Pfam" id="PF00936">
    <property type="entry name" value="BMC"/>
    <property type="match status" value="1"/>
</dbReference>
<dbReference type="PANTHER" id="PTHR33941:SF11">
    <property type="entry name" value="BACTERIAL MICROCOMPARTMENT SHELL PROTEIN PDUJ"/>
    <property type="match status" value="1"/>
</dbReference>
<comment type="caution">
    <text evidence="2">The sequence shown here is derived from an EMBL/GenBank/DDBJ whole genome shotgun (WGS) entry which is preliminary data.</text>
</comment>
<dbReference type="InterPro" id="IPR044872">
    <property type="entry name" value="CcmK/CsoS1_BMC"/>
</dbReference>